<name>A0A8C7ECM3_NOTPE</name>
<dbReference type="GO" id="GO:0097037">
    <property type="term" value="P:heme export"/>
    <property type="evidence" value="ECO:0007669"/>
    <property type="project" value="TreeGrafter"/>
</dbReference>
<reference evidence="9" key="2">
    <citation type="submission" date="2025-09" db="UniProtKB">
        <authorList>
            <consortium name="Ensembl"/>
        </authorList>
    </citation>
    <scope>IDENTIFICATION</scope>
</reference>
<keyword evidence="10" id="KW-1185">Reference proteome</keyword>
<evidence type="ECO:0000313" key="10">
    <source>
        <dbReference type="Proteomes" id="UP000694420"/>
    </source>
</evidence>
<dbReference type="SUPFAM" id="SSF103473">
    <property type="entry name" value="MFS general substrate transporter"/>
    <property type="match status" value="1"/>
</dbReference>
<dbReference type="InterPro" id="IPR011701">
    <property type="entry name" value="MFS"/>
</dbReference>
<keyword evidence="5 8" id="KW-1133">Transmembrane helix</keyword>
<proteinExistence type="predicted"/>
<evidence type="ECO:0000256" key="1">
    <source>
        <dbReference type="ARBA" id="ARBA00004651"/>
    </source>
</evidence>
<evidence type="ECO:0000256" key="6">
    <source>
        <dbReference type="ARBA" id="ARBA00023136"/>
    </source>
</evidence>
<keyword evidence="2" id="KW-0813">Transport</keyword>
<dbReference type="InterPro" id="IPR049680">
    <property type="entry name" value="FLVCR1-2_SLC49-like"/>
</dbReference>
<dbReference type="GO" id="GO:0020037">
    <property type="term" value="F:heme binding"/>
    <property type="evidence" value="ECO:0007669"/>
    <property type="project" value="TreeGrafter"/>
</dbReference>
<dbReference type="Pfam" id="PF07690">
    <property type="entry name" value="MFS_1"/>
    <property type="match status" value="1"/>
</dbReference>
<comment type="subcellular location">
    <subcellularLocation>
        <location evidence="1">Cell membrane</location>
        <topology evidence="1">Multi-pass membrane protein</topology>
    </subcellularLocation>
</comment>
<evidence type="ECO:0000313" key="9">
    <source>
        <dbReference type="Ensembl" id="ENSNPEP00000010347.1"/>
    </source>
</evidence>
<dbReference type="PANTHER" id="PTHR10924">
    <property type="entry name" value="MAJOR FACILITATOR SUPERFAMILY PROTEIN-RELATED"/>
    <property type="match status" value="1"/>
</dbReference>
<reference evidence="9" key="1">
    <citation type="submission" date="2025-08" db="UniProtKB">
        <authorList>
            <consortium name="Ensembl"/>
        </authorList>
    </citation>
    <scope>IDENTIFICATION</scope>
</reference>
<feature type="transmembrane region" description="Helical" evidence="8">
    <location>
        <begin position="92"/>
        <end position="110"/>
    </location>
</feature>
<dbReference type="Gene3D" id="1.20.1250.20">
    <property type="entry name" value="MFS general substrate transporter like domains"/>
    <property type="match status" value="1"/>
</dbReference>
<keyword evidence="3" id="KW-1003">Cell membrane</keyword>
<evidence type="ECO:0000256" key="5">
    <source>
        <dbReference type="ARBA" id="ARBA00022989"/>
    </source>
</evidence>
<dbReference type="AlphaFoldDB" id="A0A8C7ECM3"/>
<organism evidence="9 10">
    <name type="scientific">Nothoprocta perdicaria</name>
    <name type="common">Chilean tinamou</name>
    <name type="synonym">Crypturus perdicarius</name>
    <dbReference type="NCBI Taxonomy" id="30464"/>
    <lineage>
        <taxon>Eukaryota</taxon>
        <taxon>Metazoa</taxon>
        <taxon>Chordata</taxon>
        <taxon>Craniata</taxon>
        <taxon>Vertebrata</taxon>
        <taxon>Euteleostomi</taxon>
        <taxon>Archelosauria</taxon>
        <taxon>Archosauria</taxon>
        <taxon>Dinosauria</taxon>
        <taxon>Saurischia</taxon>
        <taxon>Theropoda</taxon>
        <taxon>Coelurosauria</taxon>
        <taxon>Aves</taxon>
        <taxon>Palaeognathae</taxon>
        <taxon>Tinamiformes</taxon>
        <taxon>Tinamidae</taxon>
        <taxon>Nothoprocta</taxon>
    </lineage>
</organism>
<dbReference type="GO" id="GO:0005886">
    <property type="term" value="C:plasma membrane"/>
    <property type="evidence" value="ECO:0007669"/>
    <property type="project" value="UniProtKB-SubCell"/>
</dbReference>
<dbReference type="InterPro" id="IPR036259">
    <property type="entry name" value="MFS_trans_sf"/>
</dbReference>
<feature type="transmembrane region" description="Helical" evidence="8">
    <location>
        <begin position="130"/>
        <end position="152"/>
    </location>
</feature>
<dbReference type="GO" id="GO:0015232">
    <property type="term" value="F:heme transmembrane transporter activity"/>
    <property type="evidence" value="ECO:0007669"/>
    <property type="project" value="TreeGrafter"/>
</dbReference>
<evidence type="ECO:0000256" key="3">
    <source>
        <dbReference type="ARBA" id="ARBA00022475"/>
    </source>
</evidence>
<evidence type="ECO:0008006" key="11">
    <source>
        <dbReference type="Google" id="ProtNLM"/>
    </source>
</evidence>
<keyword evidence="6 8" id="KW-0472">Membrane</keyword>
<evidence type="ECO:0000256" key="4">
    <source>
        <dbReference type="ARBA" id="ARBA00022692"/>
    </source>
</evidence>
<protein>
    <recommendedName>
        <fullName evidence="11">Feline leukemia virus subgroup C receptor-related protein 2</fullName>
    </recommendedName>
</protein>
<feature type="region of interest" description="Disordered" evidence="7">
    <location>
        <begin position="1"/>
        <end position="36"/>
    </location>
</feature>
<evidence type="ECO:0000256" key="7">
    <source>
        <dbReference type="SAM" id="MobiDB-lite"/>
    </source>
</evidence>
<dbReference type="Ensembl" id="ENSNPET00000010611.1">
    <property type="protein sequence ID" value="ENSNPEP00000010347.1"/>
    <property type="gene ID" value="ENSNPEG00000007776.1"/>
</dbReference>
<keyword evidence="4 8" id="KW-0812">Transmembrane</keyword>
<evidence type="ECO:0000256" key="2">
    <source>
        <dbReference type="ARBA" id="ARBA00022448"/>
    </source>
</evidence>
<sequence>LCPSPHVTHPLPQVGHPPPSPGSGITERGSPQGRARAALPSGPRLGIVARGSPQGAAAVGAAAVARRAAMGQREGSSERAAGAEVRLSRRRWAVVLLFSSYSLCNAFQWIEYGSVSNVFVRFYGVSAFAIDWLSMCYMLAYIPLLFPVAWLLDKRGLRPIALAGSALNGLGAWVKLGSLRPQLFGVTVAGQVVCAVAQVFILGMPSRIASVWFGPREVSTACSLAVFGNQVSGVLRGERCLLRSGNWRDGIGNGRAERDIQLGAAGEGMRLGSAVG</sequence>
<dbReference type="PANTHER" id="PTHR10924:SF3">
    <property type="entry name" value="HEME TRANSPORTER FLVCR2"/>
    <property type="match status" value="1"/>
</dbReference>
<evidence type="ECO:0000256" key="8">
    <source>
        <dbReference type="SAM" id="Phobius"/>
    </source>
</evidence>
<accession>A0A8C7ECM3</accession>
<dbReference type="Proteomes" id="UP000694420">
    <property type="component" value="Unplaced"/>
</dbReference>